<evidence type="ECO:0008006" key="4">
    <source>
        <dbReference type="Google" id="ProtNLM"/>
    </source>
</evidence>
<name>A0A1X2EID9_9MYCO</name>
<feature type="signal peptide" evidence="1">
    <location>
        <begin position="1"/>
        <end position="31"/>
    </location>
</feature>
<gene>
    <name evidence="2" type="ORF">AWC30_11410</name>
</gene>
<evidence type="ECO:0000256" key="1">
    <source>
        <dbReference type="SAM" id="SignalP"/>
    </source>
</evidence>
<proteinExistence type="predicted"/>
<organism evidence="2 3">
    <name type="scientific">Mycolicibacillus trivialis</name>
    <dbReference type="NCBI Taxonomy" id="1798"/>
    <lineage>
        <taxon>Bacteria</taxon>
        <taxon>Bacillati</taxon>
        <taxon>Actinomycetota</taxon>
        <taxon>Actinomycetes</taxon>
        <taxon>Mycobacteriales</taxon>
        <taxon>Mycobacteriaceae</taxon>
        <taxon>Mycolicibacillus</taxon>
    </lineage>
</organism>
<dbReference type="STRING" id="1798.AWC30_11410"/>
<evidence type="ECO:0000313" key="3">
    <source>
        <dbReference type="Proteomes" id="UP000193090"/>
    </source>
</evidence>
<keyword evidence="3" id="KW-1185">Reference proteome</keyword>
<protein>
    <recommendedName>
        <fullName evidence="4">Secreted protein</fullName>
    </recommendedName>
</protein>
<accession>A0A1X2EID9</accession>
<feature type="chain" id="PRO_5013321495" description="Secreted protein" evidence="1">
    <location>
        <begin position="32"/>
        <end position="173"/>
    </location>
</feature>
<comment type="caution">
    <text evidence="2">The sequence shown here is derived from an EMBL/GenBank/DDBJ whole genome shotgun (WGS) entry which is preliminary data.</text>
</comment>
<reference evidence="2 3" key="1">
    <citation type="submission" date="2016-01" db="EMBL/GenBank/DDBJ databases">
        <title>The new phylogeny of the genus Mycobacterium.</title>
        <authorList>
            <person name="Tarcisio F."/>
            <person name="Conor M."/>
            <person name="Antonella G."/>
            <person name="Elisabetta G."/>
            <person name="Giulia F.S."/>
            <person name="Sara T."/>
            <person name="Anna F."/>
            <person name="Clotilde B."/>
            <person name="Roberto B."/>
            <person name="Veronica D.S."/>
            <person name="Fabio R."/>
            <person name="Monica P."/>
            <person name="Olivier J."/>
            <person name="Enrico T."/>
            <person name="Nicola S."/>
        </authorList>
    </citation>
    <scope>NUCLEOTIDE SEQUENCE [LARGE SCALE GENOMIC DNA]</scope>
    <source>
        <strain evidence="2 3">DSM 44153</strain>
    </source>
</reference>
<dbReference type="AlphaFoldDB" id="A0A1X2EID9"/>
<dbReference type="EMBL" id="LQPZ01000029">
    <property type="protein sequence ID" value="ORX03126.1"/>
    <property type="molecule type" value="Genomic_DNA"/>
</dbReference>
<evidence type="ECO:0000313" key="2">
    <source>
        <dbReference type="EMBL" id="ORX03126.1"/>
    </source>
</evidence>
<dbReference type="Proteomes" id="UP000193090">
    <property type="component" value="Unassembled WGS sequence"/>
</dbReference>
<sequence length="173" mass="18181">MGTMMRSRGLAGAAAVVAAAVGLTAAGPAVAQPAAPIQGMYTYHEDGAPTATWRLYPTCTPMGCSILGSMVVPNTSDEKAGQFRLTNNLWTTSFPVPRGLTCPDGSTAEIQETYSFDSVTLAGTHTRSNAEVCGGKVAPALTKTPFTLTFDRPLDVPIDQHPLHCNDPWHCSA</sequence>
<keyword evidence="1" id="KW-0732">Signal</keyword>